<proteinExistence type="predicted"/>
<reference evidence="1" key="2">
    <citation type="journal article" date="2015" name="Data Brief">
        <title>Shoot transcriptome of the giant reed, Arundo donax.</title>
        <authorList>
            <person name="Barrero R.A."/>
            <person name="Guerrero F.D."/>
            <person name="Moolhuijzen P."/>
            <person name="Goolsby J.A."/>
            <person name="Tidwell J."/>
            <person name="Bellgard S.E."/>
            <person name="Bellgard M.I."/>
        </authorList>
    </citation>
    <scope>NUCLEOTIDE SEQUENCE</scope>
    <source>
        <tissue evidence="1">Shoot tissue taken approximately 20 cm above the soil surface</tissue>
    </source>
</reference>
<name>A0A0A9F064_ARUDO</name>
<dbReference type="EMBL" id="GBRH01196233">
    <property type="protein sequence ID" value="JAE01663.1"/>
    <property type="molecule type" value="Transcribed_RNA"/>
</dbReference>
<organism evidence="1">
    <name type="scientific">Arundo donax</name>
    <name type="common">Giant reed</name>
    <name type="synonym">Donax arundinaceus</name>
    <dbReference type="NCBI Taxonomy" id="35708"/>
    <lineage>
        <taxon>Eukaryota</taxon>
        <taxon>Viridiplantae</taxon>
        <taxon>Streptophyta</taxon>
        <taxon>Embryophyta</taxon>
        <taxon>Tracheophyta</taxon>
        <taxon>Spermatophyta</taxon>
        <taxon>Magnoliopsida</taxon>
        <taxon>Liliopsida</taxon>
        <taxon>Poales</taxon>
        <taxon>Poaceae</taxon>
        <taxon>PACMAD clade</taxon>
        <taxon>Arundinoideae</taxon>
        <taxon>Arundineae</taxon>
        <taxon>Arundo</taxon>
    </lineage>
</organism>
<accession>A0A0A9F064</accession>
<reference evidence="1" key="1">
    <citation type="submission" date="2014-09" db="EMBL/GenBank/DDBJ databases">
        <authorList>
            <person name="Magalhaes I.L.F."/>
            <person name="Oliveira U."/>
            <person name="Santos F.R."/>
            <person name="Vidigal T.H.D.A."/>
            <person name="Brescovit A.D."/>
            <person name="Santos A.J."/>
        </authorList>
    </citation>
    <scope>NUCLEOTIDE SEQUENCE</scope>
    <source>
        <tissue evidence="1">Shoot tissue taken approximately 20 cm above the soil surface</tissue>
    </source>
</reference>
<dbReference type="AlphaFoldDB" id="A0A0A9F064"/>
<evidence type="ECO:0000313" key="1">
    <source>
        <dbReference type="EMBL" id="JAE01663.1"/>
    </source>
</evidence>
<sequence>MRELGVSVYLFMIATLPSSLIPERLHSCDAECYQFKQIWL</sequence>
<protein>
    <submittedName>
        <fullName evidence="1">Uncharacterized protein</fullName>
    </submittedName>
</protein>